<dbReference type="Gene3D" id="3.40.50.620">
    <property type="entry name" value="HUPs"/>
    <property type="match status" value="1"/>
</dbReference>
<evidence type="ECO:0000259" key="7">
    <source>
        <dbReference type="SMART" id="SM00893"/>
    </source>
</evidence>
<evidence type="ECO:0000256" key="5">
    <source>
        <dbReference type="ARBA" id="ARBA00049933"/>
    </source>
</evidence>
<comment type="cofactor">
    <cofactor evidence="1">
        <name>FAD</name>
        <dbReference type="ChEBI" id="CHEBI:57692"/>
    </cofactor>
</comment>
<dbReference type="InterPro" id="IPR000049">
    <property type="entry name" value="ET-Flavoprotein_bsu_CS"/>
</dbReference>
<organism evidence="8 9">
    <name type="scientific">Saccharopolyspora dendranthemae</name>
    <dbReference type="NCBI Taxonomy" id="1181886"/>
    <lineage>
        <taxon>Bacteria</taxon>
        <taxon>Bacillati</taxon>
        <taxon>Actinomycetota</taxon>
        <taxon>Actinomycetes</taxon>
        <taxon>Pseudonocardiales</taxon>
        <taxon>Pseudonocardiaceae</taxon>
        <taxon>Saccharopolyspora</taxon>
    </lineage>
</organism>
<evidence type="ECO:0000313" key="8">
    <source>
        <dbReference type="EMBL" id="TWG08161.1"/>
    </source>
</evidence>
<reference evidence="8 9" key="1">
    <citation type="submission" date="2019-06" db="EMBL/GenBank/DDBJ databases">
        <title>Sequencing the genomes of 1000 actinobacteria strains.</title>
        <authorList>
            <person name="Klenk H.-P."/>
        </authorList>
    </citation>
    <scope>NUCLEOTIDE SEQUENCE [LARGE SCALE GENOMIC DNA]</scope>
    <source>
        <strain evidence="8 9">DSM 46699</strain>
    </source>
</reference>
<accession>A0A561V963</accession>
<proteinExistence type="inferred from homology"/>
<dbReference type="OrthoDB" id="3213070at2"/>
<evidence type="ECO:0000256" key="1">
    <source>
        <dbReference type="ARBA" id="ARBA00001974"/>
    </source>
</evidence>
<evidence type="ECO:0000256" key="4">
    <source>
        <dbReference type="ARBA" id="ARBA00025649"/>
    </source>
</evidence>
<comment type="similarity">
    <text evidence="2">Belongs to the ETF beta-subunit/FixA family.</text>
</comment>
<comment type="function">
    <text evidence="4">The electron transfer flavoprotein serves as a specific electron acceptor for other dehydrogenases. It transfers the electrons to the main respiratory chain via ETF-ubiquinone oxidoreductase (ETF dehydrogenase).</text>
</comment>
<evidence type="ECO:0000256" key="2">
    <source>
        <dbReference type="ARBA" id="ARBA00007557"/>
    </source>
</evidence>
<name>A0A561V963_9PSEU</name>
<dbReference type="RefSeq" id="WP_145736788.1">
    <property type="nucleotide sequence ID" value="NZ_VIWX01000001.1"/>
</dbReference>
<evidence type="ECO:0000256" key="6">
    <source>
        <dbReference type="SAM" id="MobiDB-lite"/>
    </source>
</evidence>
<comment type="cofactor">
    <cofactor evidence="5">
        <name>AMP</name>
        <dbReference type="ChEBI" id="CHEBI:456215"/>
    </cofactor>
</comment>
<dbReference type="SUPFAM" id="SSF52402">
    <property type="entry name" value="Adenine nucleotide alpha hydrolases-like"/>
    <property type="match status" value="1"/>
</dbReference>
<dbReference type="InterPro" id="IPR014730">
    <property type="entry name" value="ETF_a/b_N"/>
</dbReference>
<evidence type="ECO:0000256" key="3">
    <source>
        <dbReference type="ARBA" id="ARBA00011355"/>
    </source>
</evidence>
<protein>
    <submittedName>
        <fullName evidence="8">Electron transfer flavoprotein beta subunit</fullName>
    </submittedName>
</protein>
<comment type="subunit">
    <text evidence="3">Heterodimer of an alpha and a beta subunit.</text>
</comment>
<sequence>MRIAVALSRSWQRVEVDPLTGAMSGGHRGESPAEHAALEHALRLAERTGGQVHALTAGPVEAEEGLREALAAGAHRATRIDVDTPLTPDALARSTSTAGALVAAMPETPDLVLCGDRSADGGTGATPAFLAAHLGAAQALGAVHLELDGDRLLAHRRLDGGAREVLRLPSPAVVSVEGGLRLRRASLPAVLAAQDAQIDVVAPPGNRSRTDVVSSGPRRPRAREHPAPSGDTAHDRVLELTGALVERTPPTVIGPLSAGDAADELLSYLQRHGFEVRS</sequence>
<feature type="domain" description="Electron transfer flavoprotein alpha/beta-subunit N-terminal" evidence="7">
    <location>
        <begin position="20"/>
        <end position="210"/>
    </location>
</feature>
<comment type="caution">
    <text evidence="8">The sequence shown here is derived from an EMBL/GenBank/DDBJ whole genome shotgun (WGS) entry which is preliminary data.</text>
</comment>
<dbReference type="GO" id="GO:0009055">
    <property type="term" value="F:electron transfer activity"/>
    <property type="evidence" value="ECO:0007669"/>
    <property type="project" value="InterPro"/>
</dbReference>
<dbReference type="InterPro" id="IPR012255">
    <property type="entry name" value="ETF_b"/>
</dbReference>
<dbReference type="AlphaFoldDB" id="A0A561V963"/>
<dbReference type="InterPro" id="IPR014729">
    <property type="entry name" value="Rossmann-like_a/b/a_fold"/>
</dbReference>
<dbReference type="InterPro" id="IPR030982">
    <property type="entry name" value="Mft_EtfB"/>
</dbReference>
<dbReference type="PANTHER" id="PTHR21294">
    <property type="entry name" value="ELECTRON TRANSFER FLAVOPROTEIN BETA-SUBUNIT"/>
    <property type="match status" value="1"/>
</dbReference>
<dbReference type="EMBL" id="VIWX01000001">
    <property type="protein sequence ID" value="TWG08161.1"/>
    <property type="molecule type" value="Genomic_DNA"/>
</dbReference>
<gene>
    <name evidence="8" type="ORF">FHU35_11780</name>
</gene>
<dbReference type="Pfam" id="PF01012">
    <property type="entry name" value="ETF"/>
    <property type="match status" value="1"/>
</dbReference>
<evidence type="ECO:0000313" key="9">
    <source>
        <dbReference type="Proteomes" id="UP000316184"/>
    </source>
</evidence>
<keyword evidence="9" id="KW-1185">Reference proteome</keyword>
<dbReference type="Proteomes" id="UP000316184">
    <property type="component" value="Unassembled WGS sequence"/>
</dbReference>
<feature type="region of interest" description="Disordered" evidence="6">
    <location>
        <begin position="202"/>
        <end position="234"/>
    </location>
</feature>
<dbReference type="PROSITE" id="PS01065">
    <property type="entry name" value="ETF_BETA"/>
    <property type="match status" value="1"/>
</dbReference>
<dbReference type="NCBIfam" id="TIGR04503">
    <property type="entry name" value="mft_etfB"/>
    <property type="match status" value="1"/>
</dbReference>
<dbReference type="SMART" id="SM00893">
    <property type="entry name" value="ETF"/>
    <property type="match status" value="1"/>
</dbReference>